<dbReference type="Proteomes" id="UP001164746">
    <property type="component" value="Chromosome 11"/>
</dbReference>
<sequence>MGALKSKFRRSKSPSRRQKDDKQTSKKTKRAVNLPESQSARKTVDARLPFSNYRQIFSIRNAWKAIQRSLDECALETMIRLLKAHPEYKRRFPEVPQVDDEDEYRKSEAMQERSMDMYNLLDGLVTNLEAVDKALYEIQYDAPATNFTPRMLEDYREPFITTIRITLGSDRFTETTEENFKLLFGFVQQEMTKYLEEDEPIAIDETTPGTEAALDEAIPDDKAIAMDDATPIDEAAPLDEDPIEETAPVEKATPVDETALADEATSVDDVAPVDDTQVQVDICAENAT</sequence>
<dbReference type="InterPro" id="IPR050532">
    <property type="entry name" value="Globin-like_OT"/>
</dbReference>
<evidence type="ECO:0000256" key="2">
    <source>
        <dbReference type="ARBA" id="ARBA00022723"/>
    </source>
</evidence>
<name>A0ABY7F821_MYAAR</name>
<dbReference type="PANTHER" id="PTHR46458:SF5">
    <property type="entry name" value="GLOBIN FAMILY PROFILE DOMAIN-CONTAINING PROTEIN"/>
    <property type="match status" value="1"/>
</dbReference>
<evidence type="ECO:0000313" key="6">
    <source>
        <dbReference type="EMBL" id="WAR18270.1"/>
    </source>
</evidence>
<keyword evidence="2" id="KW-0479">Metal-binding</keyword>
<evidence type="ECO:0000256" key="3">
    <source>
        <dbReference type="ARBA" id="ARBA00023004"/>
    </source>
</evidence>
<evidence type="ECO:0000259" key="5">
    <source>
        <dbReference type="PROSITE" id="PS01033"/>
    </source>
</evidence>
<organism evidence="6 7">
    <name type="scientific">Mya arenaria</name>
    <name type="common">Soft-shell clam</name>
    <dbReference type="NCBI Taxonomy" id="6604"/>
    <lineage>
        <taxon>Eukaryota</taxon>
        <taxon>Metazoa</taxon>
        <taxon>Spiralia</taxon>
        <taxon>Lophotrochozoa</taxon>
        <taxon>Mollusca</taxon>
        <taxon>Bivalvia</taxon>
        <taxon>Autobranchia</taxon>
        <taxon>Heteroconchia</taxon>
        <taxon>Euheterodonta</taxon>
        <taxon>Imparidentia</taxon>
        <taxon>Neoheterodontei</taxon>
        <taxon>Myida</taxon>
        <taxon>Myoidea</taxon>
        <taxon>Myidae</taxon>
        <taxon>Mya</taxon>
    </lineage>
</organism>
<dbReference type="InterPro" id="IPR012292">
    <property type="entry name" value="Globin/Proto"/>
</dbReference>
<evidence type="ECO:0000256" key="1">
    <source>
        <dbReference type="ARBA" id="ARBA00022617"/>
    </source>
</evidence>
<feature type="region of interest" description="Disordered" evidence="4">
    <location>
        <begin position="1"/>
        <end position="41"/>
    </location>
</feature>
<dbReference type="InterPro" id="IPR009050">
    <property type="entry name" value="Globin-like_sf"/>
</dbReference>
<dbReference type="Gene3D" id="1.10.490.10">
    <property type="entry name" value="Globins"/>
    <property type="match status" value="1"/>
</dbReference>
<protein>
    <recommendedName>
        <fullName evidence="5">Globin domain-containing protein</fullName>
    </recommendedName>
</protein>
<keyword evidence="7" id="KW-1185">Reference proteome</keyword>
<dbReference type="PANTHER" id="PTHR46458">
    <property type="entry name" value="BLR2807 PROTEIN"/>
    <property type="match status" value="1"/>
</dbReference>
<keyword evidence="1" id="KW-0349">Heme</keyword>
<proteinExistence type="predicted"/>
<dbReference type="InterPro" id="IPR000971">
    <property type="entry name" value="Globin"/>
</dbReference>
<feature type="compositionally biased region" description="Basic residues" evidence="4">
    <location>
        <begin position="1"/>
        <end position="16"/>
    </location>
</feature>
<gene>
    <name evidence="6" type="ORF">MAR_000108</name>
</gene>
<dbReference type="SUPFAM" id="SSF46458">
    <property type="entry name" value="Globin-like"/>
    <property type="match status" value="1"/>
</dbReference>
<feature type="domain" description="Globin" evidence="5">
    <location>
        <begin position="49"/>
        <end position="196"/>
    </location>
</feature>
<reference evidence="6" key="1">
    <citation type="submission" date="2022-11" db="EMBL/GenBank/DDBJ databases">
        <title>Centuries of genome instability and evolution in soft-shell clam transmissible cancer (bioRxiv).</title>
        <authorList>
            <person name="Hart S.F.M."/>
            <person name="Yonemitsu M.A."/>
            <person name="Giersch R.M."/>
            <person name="Beal B.F."/>
            <person name="Arriagada G."/>
            <person name="Davis B.W."/>
            <person name="Ostrander E.A."/>
            <person name="Goff S.P."/>
            <person name="Metzger M.J."/>
        </authorList>
    </citation>
    <scope>NUCLEOTIDE SEQUENCE</scope>
    <source>
        <strain evidence="6">MELC-2E11</strain>
        <tissue evidence="6">Siphon/mantle</tissue>
    </source>
</reference>
<accession>A0ABY7F821</accession>
<dbReference type="EMBL" id="CP111022">
    <property type="protein sequence ID" value="WAR18270.1"/>
    <property type="molecule type" value="Genomic_DNA"/>
</dbReference>
<evidence type="ECO:0000313" key="7">
    <source>
        <dbReference type="Proteomes" id="UP001164746"/>
    </source>
</evidence>
<evidence type="ECO:0000256" key="4">
    <source>
        <dbReference type="SAM" id="MobiDB-lite"/>
    </source>
</evidence>
<dbReference type="PROSITE" id="PS01033">
    <property type="entry name" value="GLOBIN"/>
    <property type="match status" value="1"/>
</dbReference>
<keyword evidence="3" id="KW-0408">Iron</keyword>